<dbReference type="EMBL" id="UHIO01000001">
    <property type="protein sequence ID" value="SUP40944.1"/>
    <property type="molecule type" value="Genomic_DNA"/>
</dbReference>
<dbReference type="AlphaFoldDB" id="A0A380NI63"/>
<name>A0A380NI63_9FIRM</name>
<dbReference type="Gene3D" id="3.30.70.1380">
    <property type="entry name" value="Transcriptional regulatory protein pf0864 domain like"/>
    <property type="match status" value="1"/>
</dbReference>
<dbReference type="RefSeq" id="WP_115309686.1">
    <property type="nucleotide sequence ID" value="NZ_UHIO01000001.1"/>
</dbReference>
<evidence type="ECO:0000256" key="1">
    <source>
        <dbReference type="ARBA" id="ARBA00022596"/>
    </source>
</evidence>
<gene>
    <name evidence="2" type="ORF">NCTC12020_00438</name>
</gene>
<dbReference type="Pfam" id="PF01969">
    <property type="entry name" value="Ni_insertion"/>
    <property type="match status" value="1"/>
</dbReference>
<organism evidence="2 3">
    <name type="scientific">Veillonella criceti</name>
    <dbReference type="NCBI Taxonomy" id="103891"/>
    <lineage>
        <taxon>Bacteria</taxon>
        <taxon>Bacillati</taxon>
        <taxon>Bacillota</taxon>
        <taxon>Negativicutes</taxon>
        <taxon>Veillonellales</taxon>
        <taxon>Veillonellaceae</taxon>
        <taxon>Veillonella</taxon>
    </lineage>
</organism>
<dbReference type="PANTHER" id="PTHR36566:SF1">
    <property type="entry name" value="PYRIDINIUM-3,5-BISTHIOCARBOXYLIC ACID MONONUCLEOTIDE NICKEL INSERTION PROTEIN"/>
    <property type="match status" value="1"/>
</dbReference>
<evidence type="ECO:0000313" key="2">
    <source>
        <dbReference type="EMBL" id="SUP40944.1"/>
    </source>
</evidence>
<proteinExistence type="predicted"/>
<dbReference type="Proteomes" id="UP000255367">
    <property type="component" value="Unassembled WGS sequence"/>
</dbReference>
<sequence>METDLIQIEANIDNMNPEFYGPLLDVLLQAGANDAWLTPIIMKKGRPAILLSVLGATNQLNELSDIIFQNTTTIGFRYYPVNRVICDREFSELTYEGHVIHIKRAYHKGRLVNTSLEYEDLYKASKALQISLKELQQRIWHQLQQDM</sequence>
<protein>
    <submittedName>
        <fullName evidence="2">Protein of uncharacterized function DUF111</fullName>
    </submittedName>
</protein>
<dbReference type="OrthoDB" id="9765625at2"/>
<evidence type="ECO:0000313" key="3">
    <source>
        <dbReference type="Proteomes" id="UP000255367"/>
    </source>
</evidence>
<dbReference type="PANTHER" id="PTHR36566">
    <property type="entry name" value="NICKEL INSERTION PROTEIN-RELATED"/>
    <property type="match status" value="1"/>
</dbReference>
<reference evidence="2 3" key="1">
    <citation type="submission" date="2018-06" db="EMBL/GenBank/DDBJ databases">
        <authorList>
            <consortium name="Pathogen Informatics"/>
            <person name="Doyle S."/>
        </authorList>
    </citation>
    <scope>NUCLEOTIDE SEQUENCE [LARGE SCALE GENOMIC DNA]</scope>
    <source>
        <strain evidence="2 3">NCTC12020</strain>
    </source>
</reference>
<keyword evidence="3" id="KW-1185">Reference proteome</keyword>
<keyword evidence="1" id="KW-0533">Nickel</keyword>
<accession>A0A380NI63</accession>
<dbReference type="InterPro" id="IPR002822">
    <property type="entry name" value="Ni_insertion"/>
</dbReference>